<accession>A0A8J4GE51</accession>
<feature type="region of interest" description="Disordered" evidence="2">
    <location>
        <begin position="73"/>
        <end position="101"/>
    </location>
</feature>
<evidence type="ECO:0000256" key="1">
    <source>
        <dbReference type="ARBA" id="ARBA00022737"/>
    </source>
</evidence>
<evidence type="ECO:0000313" key="5">
    <source>
        <dbReference type="Proteomes" id="UP000722791"/>
    </source>
</evidence>
<proteinExistence type="predicted"/>
<organism evidence="4 5">
    <name type="scientific">Volvox reticuliferus</name>
    <dbReference type="NCBI Taxonomy" id="1737510"/>
    <lineage>
        <taxon>Eukaryota</taxon>
        <taxon>Viridiplantae</taxon>
        <taxon>Chlorophyta</taxon>
        <taxon>core chlorophytes</taxon>
        <taxon>Chlorophyceae</taxon>
        <taxon>CS clade</taxon>
        <taxon>Chlamydomonadales</taxon>
        <taxon>Volvocaceae</taxon>
        <taxon>Volvox</taxon>
    </lineage>
</organism>
<feature type="domain" description="Right handed beta helix" evidence="3">
    <location>
        <begin position="558"/>
        <end position="697"/>
    </location>
</feature>
<feature type="domain" description="Right handed beta helix" evidence="3">
    <location>
        <begin position="411"/>
        <end position="542"/>
    </location>
</feature>
<gene>
    <name evidence="4" type="ORF">Vretimale_10193</name>
</gene>
<feature type="region of interest" description="Disordered" evidence="2">
    <location>
        <begin position="1"/>
        <end position="32"/>
    </location>
</feature>
<comment type="caution">
    <text evidence="4">The sequence shown here is derived from an EMBL/GenBank/DDBJ whole genome shotgun (WGS) entry which is preliminary data.</text>
</comment>
<dbReference type="SUPFAM" id="SSF51126">
    <property type="entry name" value="Pectin lyase-like"/>
    <property type="match status" value="2"/>
</dbReference>
<dbReference type="InterPro" id="IPR039448">
    <property type="entry name" value="Beta_helix"/>
</dbReference>
<feature type="compositionally biased region" description="Low complexity" evidence="2">
    <location>
        <begin position="1"/>
        <end position="15"/>
    </location>
</feature>
<protein>
    <recommendedName>
        <fullName evidence="3">Right handed beta helix domain-containing protein</fullName>
    </recommendedName>
</protein>
<dbReference type="GO" id="GO:0006511">
    <property type="term" value="P:ubiquitin-dependent protein catabolic process"/>
    <property type="evidence" value="ECO:0007669"/>
    <property type="project" value="TreeGrafter"/>
</dbReference>
<dbReference type="Pfam" id="PF13229">
    <property type="entry name" value="Beta_helix"/>
    <property type="match status" value="2"/>
</dbReference>
<evidence type="ECO:0000259" key="3">
    <source>
        <dbReference type="Pfam" id="PF13229"/>
    </source>
</evidence>
<sequence length="754" mass="75652">MGAGCSSSKPSGALKSSEKSPVDPATQGSRPGHVYISYHFADTGDPRVEGGDGAAGRVADWLTSRGYVVILGEPDPDAEVAPGSTAGTGGDGAHAAAARSRRSAAGVQSGLELSWPARMQQSVEQCQAFVALVSEHYGTRPEAARELHVADSLAAEATTILPLWHSGAWPPTQPSLEPMLAPLQRVPRGPRPLCRTILEGVMGELLERLQAGGCMPAPKTSLAVAAAAGGSGGAGGPDGGRNTSGGGLDAAGGVAAAASLDWCFQPGPTDPPETEYAFVRCYTGTLQELSDRIMMTVRPTVFDLGGSTFSGDLPLLELKQQQLSIAGPAAGNPAAGGTLLIDRPHITLRNGALLLRQNQELRILAGGVVLDTVSVITEPRQGGPRGIALGSPGGGGGRVFGAPYESGRAMVVLAGAVGMRMLKCQLTNLGPHLALWLADGATVALRDCQLESPEGGGAWVRDAGSTLVAQASRLQRCAGPCLQLEAGGSAQLAGCSVLDSAEHNGVLVGSGSRIRADQCVLSGSQAGLNLYGGASAELVGCEVVSNSLAGAEVSEPGSNLVAVSCKFSMNGQSGVLVAGGATASLTSCTCTGNKAHGVLVRGQGSVGSLRQVTLSHNGQAGTMLSDGGRTEMAACDATGNKVAGLVAWGCGSRASAADCSLTQNAGGGLALRDGAVVELTRCLVKGNRLPSEVVGRGSEIRLVVAAARAGPGGACVIDPAPRTMEGGVVSEVRAGEGGKKAAAPAGGKKSLLGF</sequence>
<dbReference type="InterPro" id="IPR012334">
    <property type="entry name" value="Pectin_lyas_fold"/>
</dbReference>
<dbReference type="Proteomes" id="UP000722791">
    <property type="component" value="Unassembled WGS sequence"/>
</dbReference>
<dbReference type="Gene3D" id="2.160.20.10">
    <property type="entry name" value="Single-stranded right-handed beta-helix, Pectin lyase-like"/>
    <property type="match status" value="1"/>
</dbReference>
<reference evidence="4" key="1">
    <citation type="journal article" date="2021" name="Proc. Natl. Acad. Sci. U.S.A.">
        <title>Three genomes in the algal genus Volvox reveal the fate of a haploid sex-determining region after a transition to homothallism.</title>
        <authorList>
            <person name="Yamamoto K."/>
            <person name="Hamaji T."/>
            <person name="Kawai-Toyooka H."/>
            <person name="Matsuzaki R."/>
            <person name="Takahashi F."/>
            <person name="Nishimura Y."/>
            <person name="Kawachi M."/>
            <person name="Noguchi H."/>
            <person name="Minakuchi Y."/>
            <person name="Umen J.G."/>
            <person name="Toyoda A."/>
            <person name="Nozaki H."/>
        </authorList>
    </citation>
    <scope>NUCLEOTIDE SEQUENCE</scope>
    <source>
        <strain evidence="4">NIES-3785</strain>
    </source>
</reference>
<evidence type="ECO:0000256" key="2">
    <source>
        <dbReference type="SAM" id="MobiDB-lite"/>
    </source>
</evidence>
<dbReference type="InterPro" id="IPR011050">
    <property type="entry name" value="Pectin_lyase_fold/virulence"/>
</dbReference>
<keyword evidence="1" id="KW-0677">Repeat</keyword>
<name>A0A8J4GE51_9CHLO</name>
<dbReference type="EMBL" id="BNCQ01000019">
    <property type="protein sequence ID" value="GIM05801.1"/>
    <property type="molecule type" value="Genomic_DNA"/>
</dbReference>
<dbReference type="PANTHER" id="PTHR22990:SF15">
    <property type="entry name" value="F-BOX ONLY PROTEIN 10"/>
    <property type="match status" value="1"/>
</dbReference>
<evidence type="ECO:0000313" key="4">
    <source>
        <dbReference type="EMBL" id="GIM05801.1"/>
    </source>
</evidence>
<dbReference type="AlphaFoldDB" id="A0A8J4GE51"/>
<dbReference type="InterPro" id="IPR051550">
    <property type="entry name" value="SCF-Subunits/Alg-Epimerases"/>
</dbReference>
<dbReference type="PANTHER" id="PTHR22990">
    <property type="entry name" value="F-BOX ONLY PROTEIN"/>
    <property type="match status" value="1"/>
</dbReference>